<dbReference type="OrthoDB" id="5122891at2759"/>
<dbReference type="InterPro" id="IPR058525">
    <property type="entry name" value="DUF8212"/>
</dbReference>
<gene>
    <name evidence="3" type="ORF">BDP27DRAFT_1270330</name>
</gene>
<dbReference type="PANTHER" id="PTHR10622">
    <property type="entry name" value="HET DOMAIN-CONTAINING PROTEIN"/>
    <property type="match status" value="1"/>
</dbReference>
<name>A0A9P5U2Q2_9AGAR</name>
<evidence type="ECO:0000313" key="3">
    <source>
        <dbReference type="EMBL" id="KAF9064156.1"/>
    </source>
</evidence>
<protein>
    <submittedName>
        <fullName evidence="3">Heterokaryon incompatibility protein-domain-containing protein</fullName>
    </submittedName>
</protein>
<feature type="domain" description="DUF8212" evidence="2">
    <location>
        <begin position="227"/>
        <end position="320"/>
    </location>
</feature>
<dbReference type="Pfam" id="PF26640">
    <property type="entry name" value="DUF8212"/>
    <property type="match status" value="1"/>
</dbReference>
<accession>A0A9P5U2Q2</accession>
<evidence type="ECO:0000313" key="4">
    <source>
        <dbReference type="Proteomes" id="UP000772434"/>
    </source>
</evidence>
<dbReference type="SUPFAM" id="SSF63724">
    <property type="entry name" value="Cytolysin/lectin"/>
    <property type="match status" value="1"/>
</dbReference>
<dbReference type="Pfam" id="PF06985">
    <property type="entry name" value="HET"/>
    <property type="match status" value="1"/>
</dbReference>
<comment type="caution">
    <text evidence="3">The sequence shown here is derived from an EMBL/GenBank/DDBJ whole genome shotgun (WGS) entry which is preliminary data.</text>
</comment>
<dbReference type="AlphaFoldDB" id="A0A9P5U2Q2"/>
<evidence type="ECO:0000259" key="1">
    <source>
        <dbReference type="Pfam" id="PF06985"/>
    </source>
</evidence>
<dbReference type="PANTHER" id="PTHR10622:SF10">
    <property type="entry name" value="HET DOMAIN-CONTAINING PROTEIN"/>
    <property type="match status" value="1"/>
</dbReference>
<dbReference type="InterPro" id="IPR015926">
    <property type="entry name" value="Cytolysin/lectin"/>
</dbReference>
<dbReference type="InterPro" id="IPR010730">
    <property type="entry name" value="HET"/>
</dbReference>
<sequence length="711" mass="81680">MRLLRTTGTDPELIYIANENLKLPKYAILSHVWGDEEVTFQDMQDPLKRKGMKGWFKLVGACELARREDWEYIWIDTCCIDKSSSSELSEAINSMYRYYNKAQVCYAYLEDMRSDRLSRSFNLSFRMCKWFTRGWTLQELIAPKTVFFFTNDWEKIGTKASLQETITEITGIRSEVLLSLDDLSEWSIAARMSWAAGRETTRIEDRAYSLMGIFGVYMPPLYGEGEHAFIRLQEEILKVSDDHTIFAWKSKLSSMSLTESPSTSAATSGILASSPDVFEGSGRYIHPFRYQINNQRPFSMTNKGLLVHLPLLPVLPVINDQPQFLALLNCRSKTSRHLAIYVSKSFKEQYERVRSDEVLEDDAIRARCEIIEQTPRELLFRPWDLPRFGPNDFDSDRIAVFFSGDQGIRPITSNTGLPGPVAASKIADPGDHSMGVFTLDRYLPQTFLFIHDPTHRPFVVVAGKGWLDLVLEFKTEKPNLEDIRQSYNHGKEYVGMRWKNLDRMSKFLTDKVAILIEARRQYQSGLDSDACHVLNVRIVNKIYLHKAPAVLPIRISYAFNVSFSSAIDAGFSLLQTYPNNAWEEWNNDTMNLFLNDATITGTLCFQHEQNRKRFAVTFGVRDKTVWSDVHFLVNTEYWETVKDICNSYRNNHKRSARIGGKSIIYASDKVTLSPRDSSLAVGKWVLASSVHSHVLRNSPNQYKSEIKVTRE</sequence>
<proteinExistence type="predicted"/>
<dbReference type="Gene3D" id="2.60.270.20">
    <property type="entry name" value="Cytolysin/lectin"/>
    <property type="match status" value="1"/>
</dbReference>
<dbReference type="EMBL" id="JADNRY010000129">
    <property type="protein sequence ID" value="KAF9064156.1"/>
    <property type="molecule type" value="Genomic_DNA"/>
</dbReference>
<dbReference type="Proteomes" id="UP000772434">
    <property type="component" value="Unassembled WGS sequence"/>
</dbReference>
<organism evidence="3 4">
    <name type="scientific">Rhodocollybia butyracea</name>
    <dbReference type="NCBI Taxonomy" id="206335"/>
    <lineage>
        <taxon>Eukaryota</taxon>
        <taxon>Fungi</taxon>
        <taxon>Dikarya</taxon>
        <taxon>Basidiomycota</taxon>
        <taxon>Agaricomycotina</taxon>
        <taxon>Agaricomycetes</taxon>
        <taxon>Agaricomycetidae</taxon>
        <taxon>Agaricales</taxon>
        <taxon>Marasmiineae</taxon>
        <taxon>Omphalotaceae</taxon>
        <taxon>Rhodocollybia</taxon>
    </lineage>
</organism>
<feature type="domain" description="Heterokaryon incompatibility" evidence="1">
    <location>
        <begin position="26"/>
        <end position="116"/>
    </location>
</feature>
<keyword evidence="4" id="KW-1185">Reference proteome</keyword>
<evidence type="ECO:0000259" key="2">
    <source>
        <dbReference type="Pfam" id="PF26640"/>
    </source>
</evidence>
<reference evidence="3" key="1">
    <citation type="submission" date="2020-11" db="EMBL/GenBank/DDBJ databases">
        <authorList>
            <consortium name="DOE Joint Genome Institute"/>
            <person name="Ahrendt S."/>
            <person name="Riley R."/>
            <person name="Andreopoulos W."/>
            <person name="Labutti K."/>
            <person name="Pangilinan J."/>
            <person name="Ruiz-Duenas F.J."/>
            <person name="Barrasa J.M."/>
            <person name="Sanchez-Garcia M."/>
            <person name="Camarero S."/>
            <person name="Miyauchi S."/>
            <person name="Serrano A."/>
            <person name="Linde D."/>
            <person name="Babiker R."/>
            <person name="Drula E."/>
            <person name="Ayuso-Fernandez I."/>
            <person name="Pacheco R."/>
            <person name="Padilla G."/>
            <person name="Ferreira P."/>
            <person name="Barriuso J."/>
            <person name="Kellner H."/>
            <person name="Castanera R."/>
            <person name="Alfaro M."/>
            <person name="Ramirez L."/>
            <person name="Pisabarro A.G."/>
            <person name="Kuo A."/>
            <person name="Tritt A."/>
            <person name="Lipzen A."/>
            <person name="He G."/>
            <person name="Yan M."/>
            <person name="Ng V."/>
            <person name="Cullen D."/>
            <person name="Martin F."/>
            <person name="Rosso M.-N."/>
            <person name="Henrissat B."/>
            <person name="Hibbett D."/>
            <person name="Martinez A.T."/>
            <person name="Grigoriev I.V."/>
        </authorList>
    </citation>
    <scope>NUCLEOTIDE SEQUENCE</scope>
    <source>
        <strain evidence="3">AH 40177</strain>
    </source>
</reference>